<protein>
    <submittedName>
        <fullName evidence="8">KLLA0C01760p</fullName>
    </submittedName>
</protein>
<evidence type="ECO:0000256" key="4">
    <source>
        <dbReference type="ARBA" id="ARBA00022989"/>
    </source>
</evidence>
<feature type="domain" description="Phosphatidic acid phosphatase type 2/haloperoxidase" evidence="7">
    <location>
        <begin position="116"/>
        <end position="277"/>
    </location>
</feature>
<accession>Q6CUW5</accession>
<keyword evidence="4 6" id="KW-1133">Transmembrane helix</keyword>
<dbReference type="STRING" id="284590.Q6CUW5"/>
<feature type="transmembrane region" description="Helical" evidence="6">
    <location>
        <begin position="60"/>
        <end position="82"/>
    </location>
</feature>
<dbReference type="PANTHER" id="PTHR10165:SF155">
    <property type="entry name" value="LIPID PHOSPHATE PHOSPHATASE 1"/>
    <property type="match status" value="1"/>
</dbReference>
<dbReference type="Pfam" id="PF01569">
    <property type="entry name" value="PAP2"/>
    <property type="match status" value="1"/>
</dbReference>
<dbReference type="OMA" id="YGLDICQ"/>
<dbReference type="PANTHER" id="PTHR10165">
    <property type="entry name" value="LIPID PHOSPHATE PHOSPHATASE"/>
    <property type="match status" value="1"/>
</dbReference>
<dbReference type="InterPro" id="IPR000326">
    <property type="entry name" value="PAP2/HPO"/>
</dbReference>
<dbReference type="SUPFAM" id="SSF48317">
    <property type="entry name" value="Acid phosphatase/Vanadium-dependent haloperoxidase"/>
    <property type="match status" value="1"/>
</dbReference>
<dbReference type="GO" id="GO:0008195">
    <property type="term" value="F:phosphatidate phosphatase activity"/>
    <property type="evidence" value="ECO:0007669"/>
    <property type="project" value="TreeGrafter"/>
</dbReference>
<feature type="transmembrane region" description="Helical" evidence="6">
    <location>
        <begin position="12"/>
        <end position="31"/>
    </location>
</feature>
<evidence type="ECO:0000256" key="5">
    <source>
        <dbReference type="ARBA" id="ARBA00023136"/>
    </source>
</evidence>
<keyword evidence="5 6" id="KW-0472">Membrane</keyword>
<evidence type="ECO:0000256" key="6">
    <source>
        <dbReference type="SAM" id="Phobius"/>
    </source>
</evidence>
<dbReference type="GO" id="GO:0006644">
    <property type="term" value="P:phospholipid metabolic process"/>
    <property type="evidence" value="ECO:0007669"/>
    <property type="project" value="InterPro"/>
</dbReference>
<evidence type="ECO:0000256" key="3">
    <source>
        <dbReference type="ARBA" id="ARBA00022692"/>
    </source>
</evidence>
<dbReference type="InterPro" id="IPR036938">
    <property type="entry name" value="PAP2/HPO_sf"/>
</dbReference>
<dbReference type="PaxDb" id="284590-Q6CUW5"/>
<comment type="similarity">
    <text evidence="2">Belongs to the PA-phosphatase related phosphoesterase family.</text>
</comment>
<keyword evidence="3 6" id="KW-0812">Transmembrane</keyword>
<dbReference type="Proteomes" id="UP000000598">
    <property type="component" value="Chromosome C"/>
</dbReference>
<dbReference type="EMBL" id="CR382123">
    <property type="protein sequence ID" value="CAH01125.1"/>
    <property type="molecule type" value="Genomic_DNA"/>
</dbReference>
<name>Q6CUW5_KLULA</name>
<dbReference type="InterPro" id="IPR043216">
    <property type="entry name" value="PAP-like"/>
</dbReference>
<evidence type="ECO:0000256" key="1">
    <source>
        <dbReference type="ARBA" id="ARBA00004141"/>
    </source>
</evidence>
<evidence type="ECO:0000313" key="8">
    <source>
        <dbReference type="EMBL" id="CAH01125.1"/>
    </source>
</evidence>
<feature type="transmembrane region" description="Helical" evidence="6">
    <location>
        <begin position="259"/>
        <end position="280"/>
    </location>
</feature>
<evidence type="ECO:0000259" key="7">
    <source>
        <dbReference type="SMART" id="SM00014"/>
    </source>
</evidence>
<dbReference type="AlphaFoldDB" id="Q6CUW5"/>
<dbReference type="GO" id="GO:0046839">
    <property type="term" value="P:phospholipid dephosphorylation"/>
    <property type="evidence" value="ECO:0007669"/>
    <property type="project" value="TreeGrafter"/>
</dbReference>
<keyword evidence="9" id="KW-1185">Reference proteome</keyword>
<comment type="subcellular location">
    <subcellularLocation>
        <location evidence="1">Membrane</location>
        <topology evidence="1">Multi-pass membrane protein</topology>
    </subcellularLocation>
</comment>
<reference evidence="8 9" key="1">
    <citation type="journal article" date="2004" name="Nature">
        <title>Genome evolution in yeasts.</title>
        <authorList>
            <consortium name="Genolevures"/>
            <person name="Dujon B."/>
            <person name="Sherman D."/>
            <person name="Fischer G."/>
            <person name="Durrens P."/>
            <person name="Casaregola S."/>
            <person name="Lafontaine I."/>
            <person name="de Montigny J."/>
            <person name="Marck C."/>
            <person name="Neuveglise C."/>
            <person name="Talla E."/>
            <person name="Goffard N."/>
            <person name="Frangeul L."/>
            <person name="Aigle M."/>
            <person name="Anthouard V."/>
            <person name="Babour A."/>
            <person name="Barbe V."/>
            <person name="Barnay S."/>
            <person name="Blanchin S."/>
            <person name="Beckerich J.M."/>
            <person name="Beyne E."/>
            <person name="Bleykasten C."/>
            <person name="Boisrame A."/>
            <person name="Boyer J."/>
            <person name="Cattolico L."/>
            <person name="Confanioleri F."/>
            <person name="de Daruvar A."/>
            <person name="Despons L."/>
            <person name="Fabre E."/>
            <person name="Fairhead C."/>
            <person name="Ferry-Dumazet H."/>
            <person name="Groppi A."/>
            <person name="Hantraye F."/>
            <person name="Hennequin C."/>
            <person name="Jauniaux N."/>
            <person name="Joyet P."/>
            <person name="Kachouri R."/>
            <person name="Kerrest A."/>
            <person name="Koszul R."/>
            <person name="Lemaire M."/>
            <person name="Lesur I."/>
            <person name="Ma L."/>
            <person name="Muller H."/>
            <person name="Nicaud J.M."/>
            <person name="Nikolski M."/>
            <person name="Oztas S."/>
            <person name="Ozier-Kalogeropoulos O."/>
            <person name="Pellenz S."/>
            <person name="Potier S."/>
            <person name="Richard G.F."/>
            <person name="Straub M.L."/>
            <person name="Suleau A."/>
            <person name="Swennene D."/>
            <person name="Tekaia F."/>
            <person name="Wesolowski-Louvel M."/>
            <person name="Westhof E."/>
            <person name="Wirth B."/>
            <person name="Zeniou-Meyer M."/>
            <person name="Zivanovic I."/>
            <person name="Bolotin-Fukuhara M."/>
            <person name="Thierry A."/>
            <person name="Bouchier C."/>
            <person name="Caudron B."/>
            <person name="Scarpelli C."/>
            <person name="Gaillardin C."/>
            <person name="Weissenbach J."/>
            <person name="Wincker P."/>
            <person name="Souciet J.L."/>
        </authorList>
    </citation>
    <scope>NUCLEOTIDE SEQUENCE [LARGE SCALE GENOMIC DNA]</scope>
    <source>
        <strain evidence="9">ATCC 8585 / CBS 2359 / DSM 70799 / NBRC 1267 / NRRL Y-1140 / WM37</strain>
    </source>
</reference>
<proteinExistence type="inferred from homology"/>
<dbReference type="Gene3D" id="1.20.144.10">
    <property type="entry name" value="Phosphatidic acid phosphatase type 2/haloperoxidase"/>
    <property type="match status" value="1"/>
</dbReference>
<dbReference type="InParanoid" id="Q6CUW5"/>
<dbReference type="eggNOG" id="KOG3030">
    <property type="taxonomic scope" value="Eukaryota"/>
</dbReference>
<dbReference type="KEGG" id="kla:KLLA0_C01760g"/>
<evidence type="ECO:0000256" key="2">
    <source>
        <dbReference type="ARBA" id="ARBA00008816"/>
    </source>
</evidence>
<sequence length="303" mass="34566">MISDMEEYWLYFRQFVPFYIVALCTLAHFVYTELTWMPRMDKPFRLDDQAISKAFVENELVSGGMCMLLTVSIPMSVCLAYCMSKETDWKRSNLSKKFERPMSIDTNTHRFHCAMVMLWVSIGVTGMLTNVLKFKISNFRPDFIERCVPKEGFTKDSGTAMAYVSEACLQPNLRFLVEGMKSTPSGHSSMIACGCWYAWRWIYDHVTRPAISSTSTSTTTTTGSKLSSISSRIDIRTIWLPVLIATVMVSRLVDHRHHWYDVIAGCLLGLTCVNVIYYYWSTVNNTTSTSSFLNQGHGDLLPT</sequence>
<organism evidence="8 9">
    <name type="scientific">Kluyveromyces lactis (strain ATCC 8585 / CBS 2359 / DSM 70799 / NBRC 1267 / NRRL Y-1140 / WM37)</name>
    <name type="common">Yeast</name>
    <name type="synonym">Candida sphaerica</name>
    <dbReference type="NCBI Taxonomy" id="284590"/>
    <lineage>
        <taxon>Eukaryota</taxon>
        <taxon>Fungi</taxon>
        <taxon>Dikarya</taxon>
        <taxon>Ascomycota</taxon>
        <taxon>Saccharomycotina</taxon>
        <taxon>Saccharomycetes</taxon>
        <taxon>Saccharomycetales</taxon>
        <taxon>Saccharomycetaceae</taxon>
        <taxon>Kluyveromyces</taxon>
    </lineage>
</organism>
<dbReference type="GO" id="GO:0016020">
    <property type="term" value="C:membrane"/>
    <property type="evidence" value="ECO:0007669"/>
    <property type="project" value="UniProtKB-SubCell"/>
</dbReference>
<gene>
    <name evidence="8" type="ORF">KLLA0_C01760g</name>
</gene>
<dbReference type="HOGENOM" id="CLU_021458_4_0_1"/>
<evidence type="ECO:0000313" key="9">
    <source>
        <dbReference type="Proteomes" id="UP000000598"/>
    </source>
</evidence>
<dbReference type="SMART" id="SM00014">
    <property type="entry name" value="acidPPc"/>
    <property type="match status" value="1"/>
</dbReference>
<dbReference type="CDD" id="cd03390">
    <property type="entry name" value="PAP2_containing_1_like"/>
    <property type="match status" value="1"/>
</dbReference>
<dbReference type="FunCoup" id="Q6CUW5">
    <property type="interactions" value="75"/>
</dbReference>